<protein>
    <submittedName>
        <fullName evidence="5">tRNA-dihydrouridine synthase A</fullName>
    </submittedName>
</protein>
<organism evidence="5">
    <name type="scientific">Neisseria gonorrhoeae</name>
    <dbReference type="NCBI Taxonomy" id="485"/>
    <lineage>
        <taxon>Bacteria</taxon>
        <taxon>Pseudomonadati</taxon>
        <taxon>Pseudomonadota</taxon>
        <taxon>Betaproteobacteria</taxon>
        <taxon>Neisseriales</taxon>
        <taxon>Neisseriaceae</taxon>
        <taxon>Neisseria</taxon>
    </lineage>
</organism>
<dbReference type="Pfam" id="PF01207">
    <property type="entry name" value="Dus"/>
    <property type="match status" value="1"/>
</dbReference>
<evidence type="ECO:0000256" key="1">
    <source>
        <dbReference type="ARBA" id="ARBA00022555"/>
    </source>
</evidence>
<dbReference type="InterPro" id="IPR013785">
    <property type="entry name" value="Aldolase_TIM"/>
</dbReference>
<evidence type="ECO:0000256" key="3">
    <source>
        <dbReference type="ARBA" id="ARBA00022884"/>
    </source>
</evidence>
<reference evidence="5" key="1">
    <citation type="submission" date="2018-06" db="EMBL/GenBank/DDBJ databases">
        <authorList>
            <consortium name="Pathogen Informatics"/>
            <person name="Doyle S."/>
        </authorList>
    </citation>
    <scope>NUCLEOTIDE SEQUENCE [LARGE SCALE GENOMIC DNA]</scope>
    <source>
        <strain evidence="5">NCTC11421</strain>
    </source>
</reference>
<evidence type="ECO:0000259" key="4">
    <source>
        <dbReference type="Pfam" id="PF01207"/>
    </source>
</evidence>
<dbReference type="PANTHER" id="PTHR42907:SF1">
    <property type="entry name" value="FMN-LINKED OXIDOREDUCTASES SUPERFAMILY PROTEIN"/>
    <property type="match status" value="1"/>
</dbReference>
<dbReference type="GO" id="GO:0000049">
    <property type="term" value="F:tRNA binding"/>
    <property type="evidence" value="ECO:0007669"/>
    <property type="project" value="UniProtKB-KW"/>
</dbReference>
<dbReference type="InterPro" id="IPR035587">
    <property type="entry name" value="DUS-like_FMN-bd"/>
</dbReference>
<evidence type="ECO:0000256" key="2">
    <source>
        <dbReference type="ARBA" id="ARBA00022857"/>
    </source>
</evidence>
<sequence length="145" mass="16876">MKYDYVYRLKQEFPELEIIINGGITTNEAIAGHLQHVDGVMVGREAYHNPMVMREWDRLFYGDNRAPIEYADLVQRLYTYSQVQIQAGRGTILRHIVRHSLGLMHGLKGARTWRRMLSDATLLKDNDGGLIFEAWKEVERANTRE</sequence>
<accession>A0A378VT34</accession>
<dbReference type="SUPFAM" id="SSF51395">
    <property type="entry name" value="FMN-linked oxidoreductases"/>
    <property type="match status" value="1"/>
</dbReference>
<dbReference type="GO" id="GO:0017150">
    <property type="term" value="F:tRNA dihydrouridine synthase activity"/>
    <property type="evidence" value="ECO:0007669"/>
    <property type="project" value="InterPro"/>
</dbReference>
<evidence type="ECO:0000313" key="5">
    <source>
        <dbReference type="EMBL" id="SUA19969.1"/>
    </source>
</evidence>
<dbReference type="Gene3D" id="1.20.120.1460">
    <property type="match status" value="1"/>
</dbReference>
<name>A0A378VT34_NEIGO</name>
<gene>
    <name evidence="5" type="ORF">NCTC11421_00046</name>
</gene>
<dbReference type="PANTHER" id="PTHR42907">
    <property type="entry name" value="FMN-LINKED OXIDOREDUCTASES SUPERFAMILY PROTEIN"/>
    <property type="match status" value="1"/>
</dbReference>
<keyword evidence="2" id="KW-0521">NADP</keyword>
<proteinExistence type="predicted"/>
<feature type="domain" description="DUS-like FMN-binding" evidence="4">
    <location>
        <begin position="2"/>
        <end position="126"/>
    </location>
</feature>
<dbReference type="InterPro" id="IPR004653">
    <property type="entry name" value="DusA"/>
</dbReference>
<keyword evidence="3" id="KW-0694">RNA-binding</keyword>
<keyword evidence="1" id="KW-0820">tRNA-binding</keyword>
<dbReference type="AlphaFoldDB" id="A0A378VT34"/>
<dbReference type="Gene3D" id="3.20.20.70">
    <property type="entry name" value="Aldolase class I"/>
    <property type="match status" value="1"/>
</dbReference>
<dbReference type="EMBL" id="UGRI01000001">
    <property type="protein sequence ID" value="SUA19969.1"/>
    <property type="molecule type" value="Genomic_DNA"/>
</dbReference>